<dbReference type="Gene3D" id="3.40.50.510">
    <property type="entry name" value="Phosphotransferase system, mannose-type IIA component"/>
    <property type="match status" value="1"/>
</dbReference>
<keyword evidence="5" id="KW-0808">Transferase</keyword>
<dbReference type="InterPro" id="IPR036662">
    <property type="entry name" value="PTS_EIIA_man-typ_sf"/>
</dbReference>
<dbReference type="InterPro" id="IPR051471">
    <property type="entry name" value="Bacterial_PTS_sugar_comp"/>
</dbReference>
<dbReference type="EMBL" id="WNHS01000014">
    <property type="protein sequence ID" value="MTW24182.1"/>
    <property type="molecule type" value="Genomic_DNA"/>
</dbReference>
<keyword evidence="4 12" id="KW-0762">Sugar transport</keyword>
<evidence type="ECO:0000256" key="4">
    <source>
        <dbReference type="ARBA" id="ARBA00022597"/>
    </source>
</evidence>
<dbReference type="EMBL" id="VMWH01000043">
    <property type="protein sequence ID" value="TVW85084.1"/>
    <property type="molecule type" value="Genomic_DNA"/>
</dbReference>
<dbReference type="GO" id="GO:0016020">
    <property type="term" value="C:membrane"/>
    <property type="evidence" value="ECO:0007669"/>
    <property type="project" value="InterPro"/>
</dbReference>
<keyword evidence="6" id="KW-0598">Phosphotransferase system</keyword>
<dbReference type="PANTHER" id="PTHR33799">
    <property type="entry name" value="PTS PERMEASE-RELATED-RELATED"/>
    <property type="match status" value="1"/>
</dbReference>
<keyword evidence="7" id="KW-0418">Kinase</keyword>
<evidence type="ECO:0000256" key="8">
    <source>
        <dbReference type="SAM" id="Coils"/>
    </source>
</evidence>
<evidence type="ECO:0000313" key="13">
    <source>
        <dbReference type="Proteomes" id="UP000320896"/>
    </source>
</evidence>
<feature type="domain" description="PTS EIIA type-4" evidence="9">
    <location>
        <begin position="8"/>
        <end position="138"/>
    </location>
</feature>
<dbReference type="EMBL" id="WNHU01000006">
    <property type="protein sequence ID" value="MTV42466.1"/>
    <property type="molecule type" value="Genomic_DNA"/>
</dbReference>
<dbReference type="Proteomes" id="UP000467349">
    <property type="component" value="Unassembled WGS sequence"/>
</dbReference>
<dbReference type="InterPro" id="IPR033887">
    <property type="entry name" value="PTS_IIA_man"/>
</dbReference>
<evidence type="ECO:0000256" key="3">
    <source>
        <dbReference type="ARBA" id="ARBA00022490"/>
    </source>
</evidence>
<keyword evidence="2" id="KW-0813">Transport</keyword>
<evidence type="ECO:0000313" key="10">
    <source>
        <dbReference type="EMBL" id="MTV42466.1"/>
    </source>
</evidence>
<dbReference type="Proteomes" id="UP000490982">
    <property type="component" value="Unassembled WGS sequence"/>
</dbReference>
<organism evidence="12 13">
    <name type="scientific">Streptococcus pneumoniae</name>
    <dbReference type="NCBI Taxonomy" id="1313"/>
    <lineage>
        <taxon>Bacteria</taxon>
        <taxon>Bacillati</taxon>
        <taxon>Bacillota</taxon>
        <taxon>Bacilli</taxon>
        <taxon>Lactobacillales</taxon>
        <taxon>Streptococcaceae</taxon>
        <taxon>Streptococcus</taxon>
    </lineage>
</organism>
<gene>
    <name evidence="12" type="ORF">AZJ70_04640</name>
    <name evidence="11" type="ORF">GM537_04790</name>
    <name evidence="10" type="ORF">GM545_02160</name>
</gene>
<evidence type="ECO:0000259" key="9">
    <source>
        <dbReference type="PROSITE" id="PS51096"/>
    </source>
</evidence>
<reference evidence="14 15" key="2">
    <citation type="submission" date="2019-11" db="EMBL/GenBank/DDBJ databases">
        <title>Growth characteristics of pneumococcus vary with the chemical composition of the capsule and with environmental conditions.</title>
        <authorList>
            <person name="Tothpal A."/>
            <person name="Desobry K."/>
            <person name="Joshi S."/>
            <person name="Wyllie A.L."/>
            <person name="Weinberger D.M."/>
        </authorList>
    </citation>
    <scope>NUCLEOTIDE SEQUENCE [LARGE SCALE GENOMIC DNA]</scope>
    <source>
        <strain evidence="10">Pnumococcus09N</strain>
        <strain evidence="14">pnumococcus09N</strain>
        <strain evidence="11">Pnumococcus23A</strain>
        <strain evidence="15">pnumococcus23A</strain>
    </source>
</reference>
<evidence type="ECO:0000313" key="12">
    <source>
        <dbReference type="EMBL" id="TVW85084.1"/>
    </source>
</evidence>
<dbReference type="SUPFAM" id="SSF53062">
    <property type="entry name" value="PTS system fructose IIA component-like"/>
    <property type="match status" value="1"/>
</dbReference>
<evidence type="ECO:0000313" key="14">
    <source>
        <dbReference type="Proteomes" id="UP000467349"/>
    </source>
</evidence>
<comment type="subcellular location">
    <subcellularLocation>
        <location evidence="1">Cytoplasm</location>
    </subcellularLocation>
</comment>
<comment type="caution">
    <text evidence="12">The sequence shown here is derived from an EMBL/GenBank/DDBJ whole genome shotgun (WGS) entry which is preliminary data.</text>
</comment>
<dbReference type="GO" id="GO:0009401">
    <property type="term" value="P:phosphoenolpyruvate-dependent sugar phosphotransferase system"/>
    <property type="evidence" value="ECO:0007669"/>
    <property type="project" value="UniProtKB-KW"/>
</dbReference>
<proteinExistence type="predicted"/>
<keyword evidence="3" id="KW-0963">Cytoplasm</keyword>
<protein>
    <submittedName>
        <fullName evidence="10">PTS mannose transporter subunit IIA</fullName>
    </submittedName>
    <submittedName>
        <fullName evidence="12">PTS sugar transporter subunit IIA</fullName>
    </submittedName>
</protein>
<reference evidence="12 13" key="1">
    <citation type="submission" date="2019-07" db="EMBL/GenBank/DDBJ databases">
        <authorList>
            <person name="Mohale T."/>
        </authorList>
    </citation>
    <scope>NUCLEOTIDE SEQUENCE [LARGE SCALE GENOMIC DNA]</scope>
    <source>
        <strain evidence="12 13">NTPn 126</strain>
    </source>
</reference>
<evidence type="ECO:0000256" key="7">
    <source>
        <dbReference type="ARBA" id="ARBA00022777"/>
    </source>
</evidence>
<dbReference type="PROSITE" id="PS51096">
    <property type="entry name" value="PTS_EIIA_TYPE_4"/>
    <property type="match status" value="1"/>
</dbReference>
<dbReference type="CDD" id="cd00006">
    <property type="entry name" value="PTS_IIA_man"/>
    <property type="match status" value="1"/>
</dbReference>
<dbReference type="AlphaFoldDB" id="A0A559A629"/>
<dbReference type="PANTHER" id="PTHR33799:SF1">
    <property type="entry name" value="PTS SYSTEM MANNOSE-SPECIFIC EIIAB COMPONENT-RELATED"/>
    <property type="match status" value="1"/>
</dbReference>
<dbReference type="Proteomes" id="UP000320896">
    <property type="component" value="Unassembled WGS sequence"/>
</dbReference>
<evidence type="ECO:0000313" key="15">
    <source>
        <dbReference type="Proteomes" id="UP000490982"/>
    </source>
</evidence>
<dbReference type="GO" id="GO:0005737">
    <property type="term" value="C:cytoplasm"/>
    <property type="evidence" value="ECO:0007669"/>
    <property type="project" value="UniProtKB-SubCell"/>
</dbReference>
<accession>A0A559A629</accession>
<evidence type="ECO:0000256" key="5">
    <source>
        <dbReference type="ARBA" id="ARBA00022679"/>
    </source>
</evidence>
<keyword evidence="8" id="KW-0175">Coiled coil</keyword>
<dbReference type="InterPro" id="IPR004701">
    <property type="entry name" value="PTS_EIIA_man-typ"/>
</dbReference>
<dbReference type="GO" id="GO:0016301">
    <property type="term" value="F:kinase activity"/>
    <property type="evidence" value="ECO:0007669"/>
    <property type="project" value="UniProtKB-KW"/>
</dbReference>
<evidence type="ECO:0000256" key="2">
    <source>
        <dbReference type="ARBA" id="ARBA00022448"/>
    </source>
</evidence>
<evidence type="ECO:0000313" key="11">
    <source>
        <dbReference type="EMBL" id="MTW24182.1"/>
    </source>
</evidence>
<sequence>MLKEKMFNRGILVASHGNFASGALMTAEMFVGETTNDRVRTLGLMPGENIVEFEHYFKNQVNELLDSNQEVIVLTDLIGGSPNNVALSRFLNLDSVDIVTGFNIPLLVELISSYDSKINLEEIVQNAQNSLFNVKQQLNVEEEEDLCL</sequence>
<evidence type="ECO:0000256" key="1">
    <source>
        <dbReference type="ARBA" id="ARBA00004496"/>
    </source>
</evidence>
<evidence type="ECO:0000256" key="6">
    <source>
        <dbReference type="ARBA" id="ARBA00022683"/>
    </source>
</evidence>
<dbReference type="Pfam" id="PF03610">
    <property type="entry name" value="EIIA-man"/>
    <property type="match status" value="1"/>
</dbReference>
<name>A0A559A629_STREE</name>
<feature type="coiled-coil region" evidence="8">
    <location>
        <begin position="117"/>
        <end position="144"/>
    </location>
</feature>